<feature type="transmembrane region" description="Helical" evidence="1">
    <location>
        <begin position="389"/>
        <end position="410"/>
    </location>
</feature>
<proteinExistence type="predicted"/>
<dbReference type="InterPro" id="IPR025060">
    <property type="entry name" value="DUF3999"/>
</dbReference>
<evidence type="ECO:0000313" key="2">
    <source>
        <dbReference type="EMBL" id="OIO06988.1"/>
    </source>
</evidence>
<evidence type="ECO:0000313" key="3">
    <source>
        <dbReference type="Proteomes" id="UP000183192"/>
    </source>
</evidence>
<organism evidence="2 3">
    <name type="scientific">Candidatus Falkowbacteria bacterium CG1_02_37_44</name>
    <dbReference type="NCBI Taxonomy" id="1805146"/>
    <lineage>
        <taxon>Bacteria</taxon>
        <taxon>Candidatus Falkowiibacteriota</taxon>
    </lineage>
</organism>
<keyword evidence="1" id="KW-0472">Membrane</keyword>
<evidence type="ECO:0008006" key="4">
    <source>
        <dbReference type="Google" id="ProtNLM"/>
    </source>
</evidence>
<keyword evidence="1" id="KW-0812">Transmembrane</keyword>
<dbReference type="Proteomes" id="UP000183192">
    <property type="component" value="Unassembled WGS sequence"/>
</dbReference>
<accession>A0A1J4T4H4</accession>
<dbReference type="EMBL" id="MNUU01000062">
    <property type="protein sequence ID" value="OIO06988.1"/>
    <property type="molecule type" value="Genomic_DNA"/>
</dbReference>
<name>A0A1J4T4H4_9BACT</name>
<dbReference type="AlphaFoldDB" id="A0A1J4T4H4"/>
<evidence type="ECO:0000256" key="1">
    <source>
        <dbReference type="SAM" id="Phobius"/>
    </source>
</evidence>
<keyword evidence="1" id="KW-1133">Transmembrane helix</keyword>
<reference evidence="2 3" key="1">
    <citation type="journal article" date="2016" name="Environ. Microbiol.">
        <title>Genomic resolution of a cold subsurface aquifer community provides metabolic insights for novel microbes adapted to high CO concentrations.</title>
        <authorList>
            <person name="Probst A.J."/>
            <person name="Castelle C.J."/>
            <person name="Singh A."/>
            <person name="Brown C.T."/>
            <person name="Anantharaman K."/>
            <person name="Sharon I."/>
            <person name="Hug L.A."/>
            <person name="Burstein D."/>
            <person name="Emerson J.B."/>
            <person name="Thomas B.C."/>
            <person name="Banfield J.F."/>
        </authorList>
    </citation>
    <scope>NUCLEOTIDE SEQUENCE [LARGE SCALE GENOMIC DNA]</scope>
    <source>
        <strain evidence="2">CG1_02_37_44</strain>
    </source>
</reference>
<sequence>MKKFFILILFIFPLICFASFNLNQWPYYKDINLSENKLTRFSIDDEIFTYANVNLMDLRIVDDNNSEIPYKMIIGKDAEKAEKFYPIMLNNSFVLGQNSSVIVDFNEKGKLINQMKIITDSENFQRNVIIKGADDMINWNILNDTAYIYDYTDKKAGVKSQNTLVKFPQSVYQYYKIEISDPEQNPVKINRVEAINYSIEKLKEVSRRPEFTINHNTEEKYSELIINLSARGIPTNKILFNIFDKNFNRSLLIYTSNDSNNWKYNSSGYIFRYNTEKFIGENLSVNFLETNDQYIKVIIQNKDNQPINIAGINIFSTYREIIFQPNNNKNYKIYYGNKKANLPEYDLEKYFQYLDLDNMQTATLSAQKKNSNYIPDKEPEKPLSERMPYLFPSALAIASLVLLFLVFKFFQKK</sequence>
<comment type="caution">
    <text evidence="2">The sequence shown here is derived from an EMBL/GenBank/DDBJ whole genome shotgun (WGS) entry which is preliminary data.</text>
</comment>
<dbReference type="Pfam" id="PF13163">
    <property type="entry name" value="DUF3999"/>
    <property type="match status" value="1"/>
</dbReference>
<dbReference type="STRING" id="1805146.AUJ27_03250"/>
<gene>
    <name evidence="2" type="ORF">AUJ27_03250</name>
</gene>
<protein>
    <recommendedName>
        <fullName evidence="4">DUF3999 domain-containing protein</fullName>
    </recommendedName>
</protein>